<keyword evidence="11" id="KW-0139">CF(1)</keyword>
<evidence type="ECO:0000256" key="12">
    <source>
        <dbReference type="ARBA" id="ARBA00023310"/>
    </source>
</evidence>
<dbReference type="Proteomes" id="UP001610335">
    <property type="component" value="Unassembled WGS sequence"/>
</dbReference>
<organism evidence="16 17">
    <name type="scientific">Aspergillus cavernicola</name>
    <dbReference type="NCBI Taxonomy" id="176166"/>
    <lineage>
        <taxon>Eukaryota</taxon>
        <taxon>Fungi</taxon>
        <taxon>Dikarya</taxon>
        <taxon>Ascomycota</taxon>
        <taxon>Pezizomycotina</taxon>
        <taxon>Eurotiomycetes</taxon>
        <taxon>Eurotiomycetidae</taxon>
        <taxon>Eurotiales</taxon>
        <taxon>Aspergillaceae</taxon>
        <taxon>Aspergillus</taxon>
        <taxon>Aspergillus subgen. Nidulantes</taxon>
    </lineage>
</organism>
<feature type="domain" description="ATP synthase F1 complex delta/epsilon subunit N-terminal" evidence="15">
    <location>
        <begin position="55"/>
        <end position="108"/>
    </location>
</feature>
<keyword evidence="5" id="KW-0375">Hydrogen ion transport</keyword>
<dbReference type="CDD" id="cd12152">
    <property type="entry name" value="F1-ATPase_delta"/>
    <property type="match status" value="1"/>
</dbReference>
<sequence length="660" mass="73408">MSSIRFARSALRARPAAFRMPLQRRGYAEAVSDKIKLSLVLPHQVRFPPRELLFVQVNIPAESGEMGVLANHVPSIEQLKPGLVEIVEESGANKKFYLSGGFAVVQPDSQLSINAVEGYPLEDFSAENVRAQIAEAQKIASGSGSEQDIAEAKIELESAHTGSATMTQELPTKFPTPISREAGLTEEGPCPDGHLFESPRRWRTKATVHEREGSSPILTQRGPCAYDALGGNENYKCFLFTFPRLYSDMTSERDPFLDSRGMPSNPYNTPISRSGHQSEVGSWGKNKQNALSPARSDKHNLDQLHNVATSSDNLLTSLFNGAKATSKPPKSHKPAFLSGIDLSFRSKMENIRPSLRVESLDRWEGIEPLPEAPYRSLPLWAGKDFGQFVERASIEQGSEDGPPRPKQSWETRSIVPCRYFPRPFTRQELDISGIPLNNPDVPFPAPIPTIDNLPLHRGIVQFDWKQVDQYPEDIGHLSTIKTNPATIAVWRLLQKIITLTNCLLGGLIPRVQGCLMTKETRTVHTVMTIPFISNCEASTAKPEASACLRKIDGGYILQVNFAFSLLYISRITMIAAAIRVCMSSKIVVMAASVVRILVEITIRWLLKVFRIEVAVELRRIQQQVTVRHTKDAHLLHYIHKVGQSMINQKGALSTSHQSNR</sequence>
<evidence type="ECO:0000256" key="1">
    <source>
        <dbReference type="ARBA" id="ARBA00004273"/>
    </source>
</evidence>
<dbReference type="Gene3D" id="6.10.140.880">
    <property type="match status" value="1"/>
</dbReference>
<feature type="region of interest" description="Disordered" evidence="14">
    <location>
        <begin position="266"/>
        <end position="293"/>
    </location>
</feature>
<keyword evidence="6" id="KW-0999">Mitochondrion inner membrane</keyword>
<keyword evidence="9" id="KW-0496">Mitochondrion</keyword>
<dbReference type="InterPro" id="IPR020546">
    <property type="entry name" value="ATP_synth_F1_dsu/esu_N"/>
</dbReference>
<comment type="caution">
    <text evidence="16">The sequence shown here is derived from an EMBL/GenBank/DDBJ whole genome shotgun (WGS) entry which is preliminary data.</text>
</comment>
<dbReference type="InterPro" id="IPR036771">
    <property type="entry name" value="ATPsynth_dsu/esu_N"/>
</dbReference>
<dbReference type="PANTHER" id="PTHR13822">
    <property type="entry name" value="ATP SYNTHASE DELTA/EPSILON CHAIN"/>
    <property type="match status" value="1"/>
</dbReference>
<comment type="similarity">
    <text evidence="2">Belongs to the ATPase epsilon chain family.</text>
</comment>
<evidence type="ECO:0000256" key="9">
    <source>
        <dbReference type="ARBA" id="ARBA00023128"/>
    </source>
</evidence>
<evidence type="ECO:0000256" key="11">
    <source>
        <dbReference type="ARBA" id="ARBA00023196"/>
    </source>
</evidence>
<evidence type="ECO:0000313" key="17">
    <source>
        <dbReference type="Proteomes" id="UP001610335"/>
    </source>
</evidence>
<keyword evidence="7" id="KW-0809">Transit peptide</keyword>
<evidence type="ECO:0000256" key="5">
    <source>
        <dbReference type="ARBA" id="ARBA00022781"/>
    </source>
</evidence>
<keyword evidence="17" id="KW-1185">Reference proteome</keyword>
<evidence type="ECO:0000313" key="16">
    <source>
        <dbReference type="EMBL" id="KAL2812025.1"/>
    </source>
</evidence>
<dbReference type="Pfam" id="PF02823">
    <property type="entry name" value="ATP-synt_DE_N"/>
    <property type="match status" value="1"/>
</dbReference>
<dbReference type="EMBL" id="JBFXLS010000202">
    <property type="protein sequence ID" value="KAL2812025.1"/>
    <property type="molecule type" value="Genomic_DNA"/>
</dbReference>
<dbReference type="InterPro" id="IPR001469">
    <property type="entry name" value="ATP_synth_F1_dsu/esu"/>
</dbReference>
<evidence type="ECO:0000256" key="10">
    <source>
        <dbReference type="ARBA" id="ARBA00023136"/>
    </source>
</evidence>
<name>A0ABR4H9M8_9EURO</name>
<keyword evidence="8" id="KW-0406">Ion transport</keyword>
<evidence type="ECO:0000256" key="3">
    <source>
        <dbReference type="ARBA" id="ARBA00016960"/>
    </source>
</evidence>
<accession>A0ABR4H9M8</accession>
<evidence type="ECO:0000259" key="15">
    <source>
        <dbReference type="Pfam" id="PF02823"/>
    </source>
</evidence>
<keyword evidence="10" id="KW-0472">Membrane</keyword>
<reference evidence="16 17" key="1">
    <citation type="submission" date="2024-07" db="EMBL/GenBank/DDBJ databases">
        <title>Section-level genome sequencing and comparative genomics of Aspergillus sections Usti and Cavernicolus.</title>
        <authorList>
            <consortium name="Lawrence Berkeley National Laboratory"/>
            <person name="Nybo J.L."/>
            <person name="Vesth T.C."/>
            <person name="Theobald S."/>
            <person name="Frisvad J.C."/>
            <person name="Larsen T.O."/>
            <person name="Kjaerboelling I."/>
            <person name="Rothschild-Mancinelli K."/>
            <person name="Lyhne E.K."/>
            <person name="Kogle M.E."/>
            <person name="Barry K."/>
            <person name="Clum A."/>
            <person name="Na H."/>
            <person name="Ledsgaard L."/>
            <person name="Lin J."/>
            <person name="Lipzen A."/>
            <person name="Kuo A."/>
            <person name="Riley R."/>
            <person name="Mondo S."/>
            <person name="LaButti K."/>
            <person name="Haridas S."/>
            <person name="Pangalinan J."/>
            <person name="Salamov A.A."/>
            <person name="Simmons B.A."/>
            <person name="Magnuson J.K."/>
            <person name="Chen J."/>
            <person name="Drula E."/>
            <person name="Henrissat B."/>
            <person name="Wiebenga A."/>
            <person name="Lubbers R.J."/>
            <person name="Gomes A.C."/>
            <person name="Makela M.R."/>
            <person name="Stajich J."/>
            <person name="Grigoriev I.V."/>
            <person name="Mortensen U.H."/>
            <person name="De vries R.P."/>
            <person name="Baker S.E."/>
            <person name="Andersen M.R."/>
        </authorList>
    </citation>
    <scope>NUCLEOTIDE SEQUENCE [LARGE SCALE GENOMIC DNA]</scope>
    <source>
        <strain evidence="16 17">CBS 600.67</strain>
    </source>
</reference>
<comment type="subcellular location">
    <subcellularLocation>
        <location evidence="1">Mitochondrion inner membrane</location>
    </subcellularLocation>
</comment>
<feature type="compositionally biased region" description="Polar residues" evidence="14">
    <location>
        <begin position="266"/>
        <end position="291"/>
    </location>
</feature>
<dbReference type="PANTHER" id="PTHR13822:SF7">
    <property type="entry name" value="ATP SYNTHASE SUBUNIT DELTA, MITOCHONDRIAL"/>
    <property type="match status" value="1"/>
</dbReference>
<evidence type="ECO:0000256" key="8">
    <source>
        <dbReference type="ARBA" id="ARBA00023065"/>
    </source>
</evidence>
<dbReference type="SUPFAM" id="SSF51344">
    <property type="entry name" value="Epsilon subunit of F1F0-ATP synthase N-terminal domain"/>
    <property type="match status" value="1"/>
</dbReference>
<gene>
    <name evidence="16" type="ORF">BDW59DRAFT_178866</name>
</gene>
<evidence type="ECO:0000256" key="14">
    <source>
        <dbReference type="SAM" id="MobiDB-lite"/>
    </source>
</evidence>
<evidence type="ECO:0000256" key="7">
    <source>
        <dbReference type="ARBA" id="ARBA00022946"/>
    </source>
</evidence>
<protein>
    <recommendedName>
        <fullName evidence="3">ATP synthase subunit delta, mitochondrial</fullName>
    </recommendedName>
    <alternativeName>
        <fullName evidence="13">F-ATPase delta subunit</fullName>
    </alternativeName>
</protein>
<evidence type="ECO:0000256" key="2">
    <source>
        <dbReference type="ARBA" id="ARBA00005712"/>
    </source>
</evidence>
<proteinExistence type="inferred from homology"/>
<evidence type="ECO:0000256" key="4">
    <source>
        <dbReference type="ARBA" id="ARBA00022448"/>
    </source>
</evidence>
<dbReference type="HAMAP" id="MF_00530">
    <property type="entry name" value="ATP_synth_epsil_bac"/>
    <property type="match status" value="1"/>
</dbReference>
<evidence type="ECO:0000256" key="6">
    <source>
        <dbReference type="ARBA" id="ARBA00022792"/>
    </source>
</evidence>
<evidence type="ECO:0000256" key="13">
    <source>
        <dbReference type="ARBA" id="ARBA00031669"/>
    </source>
</evidence>
<keyword evidence="4" id="KW-0813">Transport</keyword>
<dbReference type="Gene3D" id="2.60.15.10">
    <property type="entry name" value="F0F1 ATP synthase delta/epsilon subunit, N-terminal"/>
    <property type="match status" value="1"/>
</dbReference>
<keyword evidence="12" id="KW-0066">ATP synthesis</keyword>